<evidence type="ECO:0000313" key="4">
    <source>
        <dbReference type="Proteomes" id="UP001500571"/>
    </source>
</evidence>
<organism evidence="3 4">
    <name type="scientific">Nocardioides panacihumi</name>
    <dbReference type="NCBI Taxonomy" id="400774"/>
    <lineage>
        <taxon>Bacteria</taxon>
        <taxon>Bacillati</taxon>
        <taxon>Actinomycetota</taxon>
        <taxon>Actinomycetes</taxon>
        <taxon>Propionibacteriales</taxon>
        <taxon>Nocardioidaceae</taxon>
        <taxon>Nocardioides</taxon>
    </lineage>
</organism>
<evidence type="ECO:0000256" key="2">
    <source>
        <dbReference type="SAM" id="Phobius"/>
    </source>
</evidence>
<gene>
    <name evidence="3" type="ORF">GCM10009798_10360</name>
</gene>
<feature type="transmembrane region" description="Helical" evidence="2">
    <location>
        <begin position="154"/>
        <end position="175"/>
    </location>
</feature>
<keyword evidence="2" id="KW-0472">Membrane</keyword>
<evidence type="ECO:0000313" key="3">
    <source>
        <dbReference type="EMBL" id="GAA1953104.1"/>
    </source>
</evidence>
<dbReference type="Proteomes" id="UP001500571">
    <property type="component" value="Unassembled WGS sequence"/>
</dbReference>
<dbReference type="RefSeq" id="WP_344043100.1">
    <property type="nucleotide sequence ID" value="NZ_BAAAPB010000001.1"/>
</dbReference>
<feature type="transmembrane region" description="Helical" evidence="2">
    <location>
        <begin position="206"/>
        <end position="223"/>
    </location>
</feature>
<name>A0ABN2QJ18_9ACTN</name>
<keyword evidence="2" id="KW-1133">Transmembrane helix</keyword>
<evidence type="ECO:0000256" key="1">
    <source>
        <dbReference type="SAM" id="MobiDB-lite"/>
    </source>
</evidence>
<feature type="compositionally biased region" description="Low complexity" evidence="1">
    <location>
        <begin position="39"/>
        <end position="63"/>
    </location>
</feature>
<protein>
    <submittedName>
        <fullName evidence="3">Uncharacterized protein</fullName>
    </submittedName>
</protein>
<dbReference type="EMBL" id="BAAAPB010000001">
    <property type="protein sequence ID" value="GAA1953104.1"/>
    <property type="molecule type" value="Genomic_DNA"/>
</dbReference>
<accession>A0ABN2QJ18</accession>
<feature type="region of interest" description="Disordered" evidence="1">
    <location>
        <begin position="1"/>
        <end position="112"/>
    </location>
</feature>
<comment type="caution">
    <text evidence="3">The sequence shown here is derived from an EMBL/GenBank/DDBJ whole genome shotgun (WGS) entry which is preliminary data.</text>
</comment>
<feature type="transmembrane region" description="Helical" evidence="2">
    <location>
        <begin position="182"/>
        <end position="200"/>
    </location>
</feature>
<sequence>MGSDDSKPSLEAPSLGLRRRKRPRAAGGEPPSEPERPAVAETPAVETPAAETPAVETPAVETPAVEREPAPEPEPAPVSVREHEPQKAPKPAKAPKPPRPPREPREPRGPMNGRLAAVIAGVAVAAFLVLATLGGLQACESVRGTTSCGGGPGFFMLLLIIVLAVVIGALVLRWAQVPSAGSISFLAVALVAVLSGLFLLDSLDQPAGAVVVALLTVASYVLAHEVTVRYIDTAD</sequence>
<proteinExistence type="predicted"/>
<keyword evidence="4" id="KW-1185">Reference proteome</keyword>
<keyword evidence="2" id="KW-0812">Transmembrane</keyword>
<feature type="transmembrane region" description="Helical" evidence="2">
    <location>
        <begin position="115"/>
        <end position="134"/>
    </location>
</feature>
<reference evidence="3 4" key="1">
    <citation type="journal article" date="2019" name="Int. J. Syst. Evol. Microbiol.">
        <title>The Global Catalogue of Microorganisms (GCM) 10K type strain sequencing project: providing services to taxonomists for standard genome sequencing and annotation.</title>
        <authorList>
            <consortium name="The Broad Institute Genomics Platform"/>
            <consortium name="The Broad Institute Genome Sequencing Center for Infectious Disease"/>
            <person name="Wu L."/>
            <person name="Ma J."/>
        </authorList>
    </citation>
    <scope>NUCLEOTIDE SEQUENCE [LARGE SCALE GENOMIC DNA]</scope>
    <source>
        <strain evidence="3 4">JCM 15309</strain>
    </source>
</reference>